<keyword evidence="2" id="KW-1185">Reference proteome</keyword>
<reference evidence="1 2" key="1">
    <citation type="submission" date="2023-02" db="EMBL/GenBank/DDBJ databases">
        <title>Evolution of Hrp T3SS in non-pathogenic Pseudomonas fluorescens.</title>
        <authorList>
            <person name="Liao K."/>
            <person name="Wei H."/>
            <person name="Gu Y."/>
        </authorList>
    </citation>
    <scope>NUCLEOTIDE SEQUENCE [LARGE SCALE GENOMIC DNA]</scope>
    <source>
        <strain evidence="1 2">FP607</strain>
    </source>
</reference>
<accession>A0ABY9GW33</accession>
<dbReference type="EMBL" id="CP117430">
    <property type="protein sequence ID" value="WLI19315.1"/>
    <property type="molecule type" value="Genomic_DNA"/>
</dbReference>
<sequence length="318" mass="37084">MKANLNNLLKIYARQKTRMFGADYTPAIQATKFEAPRISWATIMRSERLGRSLHLLSSAEKQAALLALYNPSVFDLHEQKMLWATPSEHPLYGHHASAGMLLKSFEGTLKVCERMGDVKWHHGFYLPKSEGGERMAFPYIGDLLLFCMGDENYPYCVNWTVKKYREDFSEKDYGKVKGPLKKQRDILAAEFRHELEERYYSGAGIRTVRFVPDDIDVQVLVNLDLLFSWHHRSIPLEKNLVADLIEDLNFGVVKGDTPFSIINRYLMYANREHLLRVFYNAVWTRQLRVSLFDPVLVDKPMREEKRDVMSVYQYLFAE</sequence>
<dbReference type="SUPFAM" id="SSF52980">
    <property type="entry name" value="Restriction endonuclease-like"/>
    <property type="match status" value="1"/>
</dbReference>
<evidence type="ECO:0000313" key="2">
    <source>
        <dbReference type="Proteomes" id="UP001230768"/>
    </source>
</evidence>
<organism evidence="1 2">
    <name type="scientific">Pseudomonas wuhanensis</name>
    <dbReference type="NCBI Taxonomy" id="2954098"/>
    <lineage>
        <taxon>Bacteria</taxon>
        <taxon>Pseudomonadati</taxon>
        <taxon>Pseudomonadota</taxon>
        <taxon>Gammaproteobacteria</taxon>
        <taxon>Pseudomonadales</taxon>
        <taxon>Pseudomonadaceae</taxon>
        <taxon>Pseudomonas</taxon>
    </lineage>
</organism>
<name>A0ABY9GW33_9PSED</name>
<evidence type="ECO:0008006" key="3">
    <source>
        <dbReference type="Google" id="ProtNLM"/>
    </source>
</evidence>
<dbReference type="RefSeq" id="WP_305425098.1">
    <property type="nucleotide sequence ID" value="NZ_CP117430.1"/>
</dbReference>
<proteinExistence type="predicted"/>
<dbReference type="InterPro" id="IPR011335">
    <property type="entry name" value="Restrct_endonuc-II-like"/>
</dbReference>
<dbReference type="Proteomes" id="UP001230768">
    <property type="component" value="Chromosome"/>
</dbReference>
<protein>
    <recommendedName>
        <fullName evidence="3">Transposase</fullName>
    </recommendedName>
</protein>
<dbReference type="Gene3D" id="3.40.1350.10">
    <property type="match status" value="1"/>
</dbReference>
<dbReference type="InterPro" id="IPR011856">
    <property type="entry name" value="tRNA_endonuc-like_dom_sf"/>
</dbReference>
<evidence type="ECO:0000313" key="1">
    <source>
        <dbReference type="EMBL" id="WLI19315.1"/>
    </source>
</evidence>
<gene>
    <name evidence="1" type="ORF">PSH88_04510</name>
</gene>